<keyword evidence="3" id="KW-1185">Reference proteome</keyword>
<evidence type="ECO:0000256" key="1">
    <source>
        <dbReference type="SAM" id="Coils"/>
    </source>
</evidence>
<proteinExistence type="predicted"/>
<dbReference type="RefSeq" id="WP_033099449.1">
    <property type="nucleotide sequence ID" value="NZ_JACEIP010000004.1"/>
</dbReference>
<gene>
    <name evidence="2" type="ORF">H1164_03970</name>
</gene>
<organism evidence="2 3">
    <name type="scientific">Thermoactinomyces daqus</name>
    <dbReference type="NCBI Taxonomy" id="1329516"/>
    <lineage>
        <taxon>Bacteria</taxon>
        <taxon>Bacillati</taxon>
        <taxon>Bacillota</taxon>
        <taxon>Bacilli</taxon>
        <taxon>Bacillales</taxon>
        <taxon>Thermoactinomycetaceae</taxon>
        <taxon>Thermoactinomyces</taxon>
    </lineage>
</organism>
<dbReference type="Proteomes" id="UP000530514">
    <property type="component" value="Unassembled WGS sequence"/>
</dbReference>
<comment type="caution">
    <text evidence="2">The sequence shown here is derived from an EMBL/GenBank/DDBJ whole genome shotgun (WGS) entry which is preliminary data.</text>
</comment>
<reference evidence="2 3" key="1">
    <citation type="submission" date="2020-07" db="EMBL/GenBank/DDBJ databases">
        <authorList>
            <person name="Feng H."/>
        </authorList>
    </citation>
    <scope>NUCLEOTIDE SEQUENCE [LARGE SCALE GENOMIC DNA]</scope>
    <source>
        <strain evidence="3">s-11</strain>
    </source>
</reference>
<dbReference type="AlphaFoldDB" id="A0A7W1X8I3"/>
<name>A0A7W1X8I3_9BACL</name>
<evidence type="ECO:0000313" key="3">
    <source>
        <dbReference type="Proteomes" id="UP000530514"/>
    </source>
</evidence>
<dbReference type="EMBL" id="JACEIP010000004">
    <property type="protein sequence ID" value="MBA4542058.1"/>
    <property type="molecule type" value="Genomic_DNA"/>
</dbReference>
<dbReference type="OrthoDB" id="2629010at2"/>
<protein>
    <submittedName>
        <fullName evidence="2">Uncharacterized protein</fullName>
    </submittedName>
</protein>
<feature type="coiled-coil region" evidence="1">
    <location>
        <begin position="177"/>
        <end position="207"/>
    </location>
</feature>
<keyword evidence="1" id="KW-0175">Coiled coil</keyword>
<evidence type="ECO:0000313" key="2">
    <source>
        <dbReference type="EMBL" id="MBA4542058.1"/>
    </source>
</evidence>
<sequence>MHRFRPGERVLLRNEDGTKELTRIVELLVFNQEPHYIVSTRGNFPIPEYALEPVVDGLFDDIDVEPDALIECKFDLGDIVKARGYGEQNFRIISRLIMIEESIEDDIAFEVSYLVAPVGHTPDPWNTLEMYEEDLELVRRGLKKDVPEFHTPTPEEFIARRGGTIASTPKQGGPKHREEEKRKLAALKKNREMIERAKAEIDDYLALYAEFGGEKYRRKIERLTRFIQRVPSRAYEIE</sequence>
<accession>A0A7W1X8I3</accession>